<sequence>RSMITVIVSFGYLNTACHVKQLGRTTDDKQYEESSLNNMILQK</sequence>
<proteinExistence type="predicted"/>
<name>A0A8J2KM60_9HEXA</name>
<protein>
    <submittedName>
        <fullName evidence="1">Uncharacterized protein</fullName>
    </submittedName>
</protein>
<accession>A0A8J2KM60</accession>
<keyword evidence="2" id="KW-1185">Reference proteome</keyword>
<comment type="caution">
    <text evidence="1">The sequence shown here is derived from an EMBL/GenBank/DDBJ whole genome shotgun (WGS) entry which is preliminary data.</text>
</comment>
<gene>
    <name evidence="1" type="ORF">AFUS01_LOCUS30001</name>
</gene>
<feature type="non-terminal residue" evidence="1">
    <location>
        <position position="1"/>
    </location>
</feature>
<evidence type="ECO:0000313" key="2">
    <source>
        <dbReference type="Proteomes" id="UP000708208"/>
    </source>
</evidence>
<organism evidence="1 2">
    <name type="scientific">Allacma fusca</name>
    <dbReference type="NCBI Taxonomy" id="39272"/>
    <lineage>
        <taxon>Eukaryota</taxon>
        <taxon>Metazoa</taxon>
        <taxon>Ecdysozoa</taxon>
        <taxon>Arthropoda</taxon>
        <taxon>Hexapoda</taxon>
        <taxon>Collembola</taxon>
        <taxon>Symphypleona</taxon>
        <taxon>Sminthuridae</taxon>
        <taxon>Allacma</taxon>
    </lineage>
</organism>
<dbReference type="EMBL" id="CAJVCH010453047">
    <property type="protein sequence ID" value="CAG7819563.1"/>
    <property type="molecule type" value="Genomic_DNA"/>
</dbReference>
<evidence type="ECO:0000313" key="1">
    <source>
        <dbReference type="EMBL" id="CAG7819563.1"/>
    </source>
</evidence>
<reference evidence="1" key="1">
    <citation type="submission" date="2021-06" db="EMBL/GenBank/DDBJ databases">
        <authorList>
            <person name="Hodson N. C."/>
            <person name="Mongue J. A."/>
            <person name="Jaron S. K."/>
        </authorList>
    </citation>
    <scope>NUCLEOTIDE SEQUENCE</scope>
</reference>
<dbReference type="Proteomes" id="UP000708208">
    <property type="component" value="Unassembled WGS sequence"/>
</dbReference>
<dbReference type="AlphaFoldDB" id="A0A8J2KM60"/>